<reference evidence="3" key="1">
    <citation type="journal article" date="2014" name="Proc. Natl. Acad. Sci. U.S.A.">
        <title>Extensive sampling of basidiomycete genomes demonstrates inadequacy of the white-rot/brown-rot paradigm for wood decay fungi.</title>
        <authorList>
            <person name="Riley R."/>
            <person name="Salamov A.A."/>
            <person name="Brown D.W."/>
            <person name="Nagy L.G."/>
            <person name="Floudas D."/>
            <person name="Held B.W."/>
            <person name="Levasseur A."/>
            <person name="Lombard V."/>
            <person name="Morin E."/>
            <person name="Otillar R."/>
            <person name="Lindquist E.A."/>
            <person name="Sun H."/>
            <person name="LaButti K.M."/>
            <person name="Schmutz J."/>
            <person name="Jabbour D."/>
            <person name="Luo H."/>
            <person name="Baker S.E."/>
            <person name="Pisabarro A.G."/>
            <person name="Walton J.D."/>
            <person name="Blanchette R.A."/>
            <person name="Henrissat B."/>
            <person name="Martin F."/>
            <person name="Cullen D."/>
            <person name="Hibbett D.S."/>
            <person name="Grigoriev I.V."/>
        </authorList>
    </citation>
    <scope>NUCLEOTIDE SEQUENCE [LARGE SCALE GENOMIC DNA]</scope>
    <source>
        <strain evidence="3">MUCL 33604</strain>
    </source>
</reference>
<dbReference type="HOGENOM" id="CLU_021108_6_1_1"/>
<evidence type="ECO:0000256" key="1">
    <source>
        <dbReference type="SAM" id="MobiDB-lite"/>
    </source>
</evidence>
<evidence type="ECO:0000313" key="3">
    <source>
        <dbReference type="Proteomes" id="UP000027265"/>
    </source>
</evidence>
<dbReference type="InParanoid" id="A0A067P5A8"/>
<name>A0A067P5A8_9AGAM</name>
<dbReference type="EMBL" id="KL197766">
    <property type="protein sequence ID" value="KDQ50098.1"/>
    <property type="molecule type" value="Genomic_DNA"/>
</dbReference>
<sequence>MPTTREHESTQATYARLMLAHQHGYPLYQPEPTGPPNLPGEYHQGGYQIGDVGTITDNGGFDVFFNFCHTHEDPINARGVPPNFRQVPLDPNTVTTSIFLPHTISCSSIKNESLGVTFEPNGQNPVVPFGGGLGYEYSSETAEGAIAVLPERAERADVTRRRDRFLTRATEDAVGWYKWINGTGDDDLGAMIGHRSLYLITGFDKSTCWAGTAYSSTTNNTAFRATFKVASVSSAGIQRKTYNWESYTHGEPRVQLHHPQHPENRYLTPFIRGFRITPRKLVPARLLGPVVVSDVQGSVLPGIGLLTRFTSFFSWGDTPPNDDQGGSSAGAEMGNSRGSGYQIDVTNVPVGESPYHPADFVNEYLLNKFPEAQIAIVHDDQWSNVLTEGELLPDAPELTRRILKKYIPCYESGQ</sequence>
<keyword evidence="3" id="KW-1185">Reference proteome</keyword>
<gene>
    <name evidence="2" type="ORF">JAAARDRAFT_200261</name>
</gene>
<feature type="region of interest" description="Disordered" evidence="1">
    <location>
        <begin position="317"/>
        <end position="340"/>
    </location>
</feature>
<proteinExistence type="predicted"/>
<accession>A0A067P5A8</accession>
<evidence type="ECO:0000313" key="2">
    <source>
        <dbReference type="EMBL" id="KDQ50098.1"/>
    </source>
</evidence>
<organism evidence="2 3">
    <name type="scientific">Jaapia argillacea MUCL 33604</name>
    <dbReference type="NCBI Taxonomy" id="933084"/>
    <lineage>
        <taxon>Eukaryota</taxon>
        <taxon>Fungi</taxon>
        <taxon>Dikarya</taxon>
        <taxon>Basidiomycota</taxon>
        <taxon>Agaricomycotina</taxon>
        <taxon>Agaricomycetes</taxon>
        <taxon>Agaricomycetidae</taxon>
        <taxon>Jaapiales</taxon>
        <taxon>Jaapiaceae</taxon>
        <taxon>Jaapia</taxon>
    </lineage>
</organism>
<dbReference type="OrthoDB" id="2662290at2759"/>
<dbReference type="AlphaFoldDB" id="A0A067P5A8"/>
<protein>
    <submittedName>
        <fullName evidence="2">Uncharacterized protein</fullName>
    </submittedName>
</protein>
<dbReference type="Proteomes" id="UP000027265">
    <property type="component" value="Unassembled WGS sequence"/>
</dbReference>